<reference evidence="1" key="1">
    <citation type="submission" date="2014-11" db="EMBL/GenBank/DDBJ databases">
        <authorList>
            <person name="Amaro Gonzalez C."/>
        </authorList>
    </citation>
    <scope>NUCLEOTIDE SEQUENCE</scope>
</reference>
<organism evidence="1">
    <name type="scientific">Anguilla anguilla</name>
    <name type="common">European freshwater eel</name>
    <name type="synonym">Muraena anguilla</name>
    <dbReference type="NCBI Taxonomy" id="7936"/>
    <lineage>
        <taxon>Eukaryota</taxon>
        <taxon>Metazoa</taxon>
        <taxon>Chordata</taxon>
        <taxon>Craniata</taxon>
        <taxon>Vertebrata</taxon>
        <taxon>Euteleostomi</taxon>
        <taxon>Actinopterygii</taxon>
        <taxon>Neopterygii</taxon>
        <taxon>Teleostei</taxon>
        <taxon>Anguilliformes</taxon>
        <taxon>Anguillidae</taxon>
        <taxon>Anguilla</taxon>
    </lineage>
</organism>
<reference evidence="1" key="2">
    <citation type="journal article" date="2015" name="Fish Shellfish Immunol.">
        <title>Early steps in the European eel (Anguilla anguilla)-Vibrio vulnificus interaction in the gills: Role of the RtxA13 toxin.</title>
        <authorList>
            <person name="Callol A."/>
            <person name="Pajuelo D."/>
            <person name="Ebbesson L."/>
            <person name="Teles M."/>
            <person name="MacKenzie S."/>
            <person name="Amaro C."/>
        </authorList>
    </citation>
    <scope>NUCLEOTIDE SEQUENCE</scope>
</reference>
<name>A0A0E9X261_ANGAN</name>
<dbReference type="EMBL" id="GBXM01012597">
    <property type="protein sequence ID" value="JAH95980.1"/>
    <property type="molecule type" value="Transcribed_RNA"/>
</dbReference>
<dbReference type="AlphaFoldDB" id="A0A0E9X261"/>
<sequence length="62" mass="7573">MHRGVKKWSSFAILQKYSERKLYKNPRKPLNKRTNLRLRELCFCKTEFEIKDSDFTEITVHL</sequence>
<protein>
    <submittedName>
        <fullName evidence="1">Uncharacterized protein</fullName>
    </submittedName>
</protein>
<evidence type="ECO:0000313" key="1">
    <source>
        <dbReference type="EMBL" id="JAH95980.1"/>
    </source>
</evidence>
<proteinExistence type="predicted"/>
<accession>A0A0E9X261</accession>